<accession>A0A2A5CF47</accession>
<sequence length="100" mass="10401">MQNPMSGLGGYLGSITEQIFAQGIPAYIDRESARDAAEELRANLRLQAATVENAMRGNPTTQNATIRVSGALNGLPSWATWAGLGIAAAVGVSLLTKKAS</sequence>
<organism evidence="2 3">
    <name type="scientific">SAR86 cluster bacterium</name>
    <dbReference type="NCBI Taxonomy" id="2030880"/>
    <lineage>
        <taxon>Bacteria</taxon>
        <taxon>Pseudomonadati</taxon>
        <taxon>Pseudomonadota</taxon>
        <taxon>Gammaproteobacteria</taxon>
        <taxon>SAR86 cluster</taxon>
    </lineage>
</organism>
<comment type="caution">
    <text evidence="2">The sequence shown here is derived from an EMBL/GenBank/DDBJ whole genome shotgun (WGS) entry which is preliminary data.</text>
</comment>
<reference evidence="3" key="1">
    <citation type="submission" date="2017-08" db="EMBL/GenBank/DDBJ databases">
        <title>A dynamic microbial community with high functional redundancy inhabits the cold, oxic subseafloor aquifer.</title>
        <authorList>
            <person name="Tully B.J."/>
            <person name="Wheat C.G."/>
            <person name="Glazer B.T."/>
            <person name="Huber J.A."/>
        </authorList>
    </citation>
    <scope>NUCLEOTIDE SEQUENCE [LARGE SCALE GENOMIC DNA]</scope>
</reference>
<feature type="transmembrane region" description="Helical" evidence="1">
    <location>
        <begin position="78"/>
        <end position="96"/>
    </location>
</feature>
<keyword evidence="1" id="KW-1133">Transmembrane helix</keyword>
<dbReference type="AlphaFoldDB" id="A0A2A5CF47"/>
<name>A0A2A5CF47_9GAMM</name>
<dbReference type="Proteomes" id="UP000228987">
    <property type="component" value="Unassembled WGS sequence"/>
</dbReference>
<gene>
    <name evidence="2" type="ORF">COA71_05725</name>
</gene>
<proteinExistence type="predicted"/>
<dbReference type="EMBL" id="NVWI01000003">
    <property type="protein sequence ID" value="PCJ42090.1"/>
    <property type="molecule type" value="Genomic_DNA"/>
</dbReference>
<protein>
    <submittedName>
        <fullName evidence="2">Uncharacterized protein</fullName>
    </submittedName>
</protein>
<keyword evidence="1" id="KW-0472">Membrane</keyword>
<evidence type="ECO:0000313" key="2">
    <source>
        <dbReference type="EMBL" id="PCJ42090.1"/>
    </source>
</evidence>
<evidence type="ECO:0000256" key="1">
    <source>
        <dbReference type="SAM" id="Phobius"/>
    </source>
</evidence>
<keyword evidence="1" id="KW-0812">Transmembrane</keyword>
<evidence type="ECO:0000313" key="3">
    <source>
        <dbReference type="Proteomes" id="UP000228987"/>
    </source>
</evidence>